<gene>
    <name evidence="2" type="ORF">KAM343_25530</name>
    <name evidence="3" type="ORF">KAM351_43040</name>
    <name evidence="4" type="ORF">VCX44_15750</name>
    <name evidence="1" type="ORF">WP2W18E01_09250</name>
</gene>
<accession>A0A6S4TQD1</accession>
<evidence type="ECO:0000313" key="6">
    <source>
        <dbReference type="Proteomes" id="UP001304847"/>
    </source>
</evidence>
<reference evidence="2" key="2">
    <citation type="submission" date="2021-07" db="EMBL/GenBank/DDBJ databases">
        <title>Draft genome sequence of carbapenem-resistant Aeromonas spp. in Japan.</title>
        <authorList>
            <person name="Maehana S."/>
            <person name="Suzuki M."/>
            <person name="Kitasato H."/>
        </authorList>
    </citation>
    <scope>NUCLEOTIDE SEQUENCE</scope>
    <source>
        <strain evidence="2">KAM343</strain>
        <strain evidence="3">KAM351</strain>
    </source>
</reference>
<dbReference type="RefSeq" id="WP_139743097.1">
    <property type="nucleotide sequence ID" value="NZ_AP021927.1"/>
</dbReference>
<dbReference type="EMBL" id="BPNN01000115">
    <property type="protein sequence ID" value="GJA65693.1"/>
    <property type="molecule type" value="Genomic_DNA"/>
</dbReference>
<dbReference type="EMBL" id="BPNI01000050">
    <property type="protein sequence ID" value="GJA41757.1"/>
    <property type="molecule type" value="Genomic_DNA"/>
</dbReference>
<evidence type="ECO:0000313" key="5">
    <source>
        <dbReference type="Proteomes" id="UP000515756"/>
    </source>
</evidence>
<dbReference type="Proteomes" id="UP000515756">
    <property type="component" value="Chromosome"/>
</dbReference>
<evidence type="ECO:0000313" key="4">
    <source>
        <dbReference type="EMBL" id="MEA9437217.1"/>
    </source>
</evidence>
<dbReference type="InterPro" id="IPR058701">
    <property type="entry name" value="PhiTE_072-like"/>
</dbReference>
<keyword evidence="6" id="KW-1185">Reference proteome</keyword>
<dbReference type="Pfam" id="PF26211">
    <property type="entry name" value="Phage_phiTE_072"/>
    <property type="match status" value="1"/>
</dbReference>
<dbReference type="AlphaFoldDB" id="A0A6S4TQD1"/>
<evidence type="ECO:0000313" key="2">
    <source>
        <dbReference type="EMBL" id="GJA41757.1"/>
    </source>
</evidence>
<evidence type="ECO:0000313" key="1">
    <source>
        <dbReference type="EMBL" id="BBQ29343.1"/>
    </source>
</evidence>
<evidence type="ECO:0000313" key="3">
    <source>
        <dbReference type="EMBL" id="GJA65693.1"/>
    </source>
</evidence>
<organism evidence="1 5">
    <name type="scientific">Aeromonas caviae</name>
    <name type="common">Aeromonas punctata</name>
    <dbReference type="NCBI Taxonomy" id="648"/>
    <lineage>
        <taxon>Bacteria</taxon>
        <taxon>Pseudomonadati</taxon>
        <taxon>Pseudomonadota</taxon>
        <taxon>Gammaproteobacteria</taxon>
        <taxon>Aeromonadales</taxon>
        <taxon>Aeromonadaceae</taxon>
        <taxon>Aeromonas</taxon>
    </lineage>
</organism>
<sequence length="127" mass="14460">MGGRSVEAFFISCDDHYLAKNLSSIRDEVMAEGEALTNYVRGHIIQRRKWGEFDKERARELWGDAEGIEITNSYCSNPGLMTAVVGDEWWYDLPMVDNPDYTYLCRIIQAVRDGLREYTKSTPAAAA</sequence>
<dbReference type="Proteomes" id="UP000886939">
    <property type="component" value="Unassembled WGS sequence"/>
</dbReference>
<dbReference type="Proteomes" id="UP000886934">
    <property type="component" value="Unassembled WGS sequence"/>
</dbReference>
<reference evidence="1 5" key="1">
    <citation type="submission" date="2019-12" db="EMBL/GenBank/DDBJ databases">
        <title>complete genome sequences of Aeromonas caviae str. WP2-W18-ESBL-01 isolated from wastewater treatment plant effluent.</title>
        <authorList>
            <person name="Sekizuka T."/>
            <person name="Itokawa K."/>
            <person name="Yatsu K."/>
            <person name="Inamine Y."/>
            <person name="Kuroda M."/>
        </authorList>
    </citation>
    <scope>NUCLEOTIDE SEQUENCE [LARGE SCALE GENOMIC DNA]</scope>
    <source>
        <strain evidence="1 5">WP2-W18-ESBL-01</strain>
    </source>
</reference>
<dbReference type="EMBL" id="AP021927">
    <property type="protein sequence ID" value="BBQ29343.1"/>
    <property type="molecule type" value="Genomic_DNA"/>
</dbReference>
<protein>
    <submittedName>
        <fullName evidence="1">Uncharacterized protein</fullName>
    </submittedName>
</protein>
<dbReference type="EMBL" id="JAYGOJ010000092">
    <property type="protein sequence ID" value="MEA9437217.1"/>
    <property type="molecule type" value="Genomic_DNA"/>
</dbReference>
<reference evidence="4 6" key="3">
    <citation type="submission" date="2023-12" db="EMBL/GenBank/DDBJ databases">
        <title>Characterization of antibiotic resistance in Aeromonas spp. in hospital effluent.</title>
        <authorList>
            <person name="Negoseki B.R.S."/>
            <person name="Krul D."/>
            <person name="Siqueira A.C."/>
            <person name="Almeida M."/>
            <person name="Mesa D."/>
            <person name="Conte D."/>
            <person name="Dalla-Costa L.M."/>
        </authorList>
    </citation>
    <scope>NUCLEOTIDE SEQUENCE [LARGE SCALE GENOMIC DNA]</scope>
    <source>
        <strain evidence="4 6">36v</strain>
    </source>
</reference>
<dbReference type="Proteomes" id="UP001304847">
    <property type="component" value="Unassembled WGS sequence"/>
</dbReference>
<dbReference type="GeneID" id="69410293"/>
<name>A0A6S4TQD1_AERCA</name>
<proteinExistence type="predicted"/>